<feature type="transmembrane region" description="Helical" evidence="2">
    <location>
        <begin position="270"/>
        <end position="292"/>
    </location>
</feature>
<feature type="region of interest" description="Disordered" evidence="1">
    <location>
        <begin position="1"/>
        <end position="34"/>
    </location>
</feature>
<dbReference type="Proteomes" id="UP000244722">
    <property type="component" value="Unassembled WGS sequence"/>
</dbReference>
<gene>
    <name evidence="3" type="ORF">B9Z19DRAFT_1158391</name>
</gene>
<protein>
    <submittedName>
        <fullName evidence="3">Uncharacterized protein</fullName>
    </submittedName>
</protein>
<dbReference type="AlphaFoldDB" id="A0A2T6ZG24"/>
<organism evidence="3 4">
    <name type="scientific">Tuber borchii</name>
    <name type="common">White truffle</name>
    <dbReference type="NCBI Taxonomy" id="42251"/>
    <lineage>
        <taxon>Eukaryota</taxon>
        <taxon>Fungi</taxon>
        <taxon>Dikarya</taxon>
        <taxon>Ascomycota</taxon>
        <taxon>Pezizomycotina</taxon>
        <taxon>Pezizomycetes</taxon>
        <taxon>Pezizales</taxon>
        <taxon>Tuberaceae</taxon>
        <taxon>Tuber</taxon>
    </lineage>
</organism>
<evidence type="ECO:0000313" key="4">
    <source>
        <dbReference type="Proteomes" id="UP000244722"/>
    </source>
</evidence>
<accession>A0A2T6ZG24</accession>
<dbReference type="EMBL" id="NESQ01000299">
    <property type="protein sequence ID" value="PUU74435.1"/>
    <property type="molecule type" value="Genomic_DNA"/>
</dbReference>
<reference evidence="3 4" key="1">
    <citation type="submission" date="2017-04" db="EMBL/GenBank/DDBJ databases">
        <title>Draft genome sequence of Tuber borchii Vittad., a whitish edible truffle.</title>
        <authorList>
            <consortium name="DOE Joint Genome Institute"/>
            <person name="Murat C."/>
            <person name="Kuo A."/>
            <person name="Barry K.W."/>
            <person name="Clum A."/>
            <person name="Dockter R.B."/>
            <person name="Fauchery L."/>
            <person name="Iotti M."/>
            <person name="Kohler A."/>
            <person name="Labutti K."/>
            <person name="Lindquist E.A."/>
            <person name="Lipzen A."/>
            <person name="Ohm R.A."/>
            <person name="Wang M."/>
            <person name="Grigoriev I.V."/>
            <person name="Zambonelli A."/>
            <person name="Martin F.M."/>
        </authorList>
    </citation>
    <scope>NUCLEOTIDE SEQUENCE [LARGE SCALE GENOMIC DNA]</scope>
    <source>
        <strain evidence="3 4">Tbo3840</strain>
    </source>
</reference>
<keyword evidence="2" id="KW-0472">Membrane</keyword>
<evidence type="ECO:0000256" key="1">
    <source>
        <dbReference type="SAM" id="MobiDB-lite"/>
    </source>
</evidence>
<keyword evidence="2" id="KW-0812">Transmembrane</keyword>
<evidence type="ECO:0000256" key="2">
    <source>
        <dbReference type="SAM" id="Phobius"/>
    </source>
</evidence>
<feature type="compositionally biased region" description="Low complexity" evidence="1">
    <location>
        <begin position="10"/>
        <end position="21"/>
    </location>
</feature>
<sequence>MDSHPPSPTSQPSSPRSETSHQYSEVPTEPLPPSELRVFNEHMTRRKHFLSDFERYNPVQNMHALANHVFDLSENVHRVGDEVATSRRMLDIVGSNQREGNHNLRIIGEDVIGLEKRFGILEKEIGQLRGRVLVGCGFSIGTAFLVWIFNCIYTTAFLLSYLRYGFGEEFLLLHNITIESRIYVQLLIYLSLAFAWLRCCVRGISSPSTIGVSDCFVDCYFVFLSFVDFFLSLRTCFTRSLCIHLPVNRDRCWKWFWRETRDCGSGEKRVIVVLAFPLFCFSFFVLLGWTAAPPSPVLYEY</sequence>
<proteinExistence type="predicted"/>
<dbReference type="OrthoDB" id="5317203at2759"/>
<keyword evidence="2" id="KW-1133">Transmembrane helix</keyword>
<comment type="caution">
    <text evidence="3">The sequence shown here is derived from an EMBL/GenBank/DDBJ whole genome shotgun (WGS) entry which is preliminary data.</text>
</comment>
<feature type="transmembrane region" description="Helical" evidence="2">
    <location>
        <begin position="132"/>
        <end position="162"/>
    </location>
</feature>
<evidence type="ECO:0000313" key="3">
    <source>
        <dbReference type="EMBL" id="PUU74435.1"/>
    </source>
</evidence>
<name>A0A2T6ZG24_TUBBO</name>
<feature type="transmembrane region" description="Helical" evidence="2">
    <location>
        <begin position="182"/>
        <end position="201"/>
    </location>
</feature>
<keyword evidence="4" id="KW-1185">Reference proteome</keyword>